<reference evidence="2" key="1">
    <citation type="journal article" date="2023" name="Front. Plant Sci.">
        <title>Chromosomal-level genome assembly of Melastoma candidum provides insights into trichome evolution.</title>
        <authorList>
            <person name="Zhong Y."/>
            <person name="Wu W."/>
            <person name="Sun C."/>
            <person name="Zou P."/>
            <person name="Liu Y."/>
            <person name="Dai S."/>
            <person name="Zhou R."/>
        </authorList>
    </citation>
    <scope>NUCLEOTIDE SEQUENCE [LARGE SCALE GENOMIC DNA]</scope>
</reference>
<sequence length="613" mass="68239">MRSSLRHLLLFRPSLGLPTPRTALLATRCLSSEPAADVGSSDCFAVVDILGKIGTFDETRKELDGTGVSVSRDLVLEVLASVRDRDDAARRFFRWVQEGYKEKVCSRGYNLMLDILGRSGDSVGFWGLYEEMKGKGYGVSRRVRDGALERFGRDGLASDVEKLRELFSSGSIDNSDVKVASRISKVVRSEVWNEDLELKLKEMNAEFSGEVVRMVVEKLSDEPMKSLIFFRWLQESLSFKPDAGTYNAMALVLGREDYIDRFWKITGEMRAHGFEMVTDTYTQISGRFFKRKLIKEAVALYEFAMEGKDKPSASDTTYLLKKIAVDKDLDLELFSRVIKVFTQNGNQITDPLVNSVLKSLSSAGSFHLCNEVLKIMEEAGFVIGSLRSKIAFHLGSRGNQKEADEMMTKLAASGDTVDPKSWAALVEGYSISGNLEEASRCFRQMLEKEGGSSAATAALHSLVSGYCNSKRAADAYQLLQDCAAKSELKPAHPTYKLLIKKSLDSGHFDDALSLLGMMKNDGYPPFLDPVLHHISRKGNGDAAIAFMKAVTSKKFPSSSVFLQMFEAFFNANRHYEAQDFLSQCPRHIRDHGDVLTLFCSRSKRKVATKPAVA</sequence>
<keyword evidence="2" id="KW-1185">Reference proteome</keyword>
<comment type="caution">
    <text evidence="1">The sequence shown here is derived from an EMBL/GenBank/DDBJ whole genome shotgun (WGS) entry which is preliminary data.</text>
</comment>
<proteinExistence type="predicted"/>
<evidence type="ECO:0000313" key="2">
    <source>
        <dbReference type="Proteomes" id="UP001057402"/>
    </source>
</evidence>
<dbReference type="EMBL" id="CM042880">
    <property type="protein sequence ID" value="KAI4387843.1"/>
    <property type="molecule type" value="Genomic_DNA"/>
</dbReference>
<organism evidence="1 2">
    <name type="scientific">Melastoma candidum</name>
    <dbReference type="NCBI Taxonomy" id="119954"/>
    <lineage>
        <taxon>Eukaryota</taxon>
        <taxon>Viridiplantae</taxon>
        <taxon>Streptophyta</taxon>
        <taxon>Embryophyta</taxon>
        <taxon>Tracheophyta</taxon>
        <taxon>Spermatophyta</taxon>
        <taxon>Magnoliopsida</taxon>
        <taxon>eudicotyledons</taxon>
        <taxon>Gunneridae</taxon>
        <taxon>Pentapetalae</taxon>
        <taxon>rosids</taxon>
        <taxon>malvids</taxon>
        <taxon>Myrtales</taxon>
        <taxon>Melastomataceae</taxon>
        <taxon>Melastomatoideae</taxon>
        <taxon>Melastomateae</taxon>
        <taxon>Melastoma</taxon>
    </lineage>
</organism>
<protein>
    <submittedName>
        <fullName evidence="1">Uncharacterized protein</fullName>
    </submittedName>
</protein>
<accession>A0ACB9SED0</accession>
<dbReference type="Proteomes" id="UP001057402">
    <property type="component" value="Chromosome 1"/>
</dbReference>
<gene>
    <name evidence="1" type="ORF">MLD38_000237</name>
</gene>
<evidence type="ECO:0000313" key="1">
    <source>
        <dbReference type="EMBL" id="KAI4387843.1"/>
    </source>
</evidence>
<name>A0ACB9SED0_9MYRT</name>